<name>A0A7X9FSQ6_9DELT</name>
<keyword evidence="3" id="KW-0808">Transferase</keyword>
<keyword evidence="5 7" id="KW-1133">Transmembrane helix</keyword>
<comment type="subcellular location">
    <subcellularLocation>
        <location evidence="1">Membrane</location>
        <topology evidence="1">Multi-pass membrane protein</topology>
    </subcellularLocation>
</comment>
<dbReference type="InterPro" id="IPR050256">
    <property type="entry name" value="Glycosyltransferase_2"/>
</dbReference>
<dbReference type="GO" id="GO:0005886">
    <property type="term" value="C:plasma membrane"/>
    <property type="evidence" value="ECO:0007669"/>
    <property type="project" value="TreeGrafter"/>
</dbReference>
<proteinExistence type="predicted"/>
<keyword evidence="6 7" id="KW-0472">Membrane</keyword>
<evidence type="ECO:0000256" key="5">
    <source>
        <dbReference type="ARBA" id="ARBA00022989"/>
    </source>
</evidence>
<gene>
    <name evidence="8" type="ORF">GYA55_08165</name>
</gene>
<sequence>MLGIKTRSEEFFLFYIMRTLYYHTLQRLSEIELTEHFSGFGLYDREVIELIRTCDDPYPYLRGLIAEFGFESAKIEYTQKARTRGITKNSFYTLYDQALLGLTSHSKVPLRLAAMLGFLSAIVSLAVAAIYLVYKLIFWSNFTLGLAPLVVGLFFFSSVQLFFLGILGEYVASTHTQILKRPLVVERERINFD</sequence>
<organism evidence="8 9">
    <name type="scientific">SAR324 cluster bacterium</name>
    <dbReference type="NCBI Taxonomy" id="2024889"/>
    <lineage>
        <taxon>Bacteria</taxon>
        <taxon>Deltaproteobacteria</taxon>
        <taxon>SAR324 cluster</taxon>
    </lineage>
</organism>
<evidence type="ECO:0000256" key="4">
    <source>
        <dbReference type="ARBA" id="ARBA00022692"/>
    </source>
</evidence>
<dbReference type="PANTHER" id="PTHR48090:SF1">
    <property type="entry name" value="PROPHAGE BACTOPRENOL GLUCOSYL TRANSFERASE HOMOLOG"/>
    <property type="match status" value="1"/>
</dbReference>
<dbReference type="AlphaFoldDB" id="A0A7X9FSQ6"/>
<dbReference type="GO" id="GO:0016757">
    <property type="term" value="F:glycosyltransferase activity"/>
    <property type="evidence" value="ECO:0007669"/>
    <property type="project" value="UniProtKB-KW"/>
</dbReference>
<feature type="transmembrane region" description="Helical" evidence="7">
    <location>
        <begin position="146"/>
        <end position="172"/>
    </location>
</feature>
<reference evidence="8 9" key="1">
    <citation type="journal article" date="2020" name="Biotechnol. Biofuels">
        <title>New insights from the biogas microbiome by comprehensive genome-resolved metagenomics of nearly 1600 species originating from multiple anaerobic digesters.</title>
        <authorList>
            <person name="Campanaro S."/>
            <person name="Treu L."/>
            <person name="Rodriguez-R L.M."/>
            <person name="Kovalovszki A."/>
            <person name="Ziels R.M."/>
            <person name="Maus I."/>
            <person name="Zhu X."/>
            <person name="Kougias P.G."/>
            <person name="Basile A."/>
            <person name="Luo G."/>
            <person name="Schluter A."/>
            <person name="Konstantinidis K.T."/>
            <person name="Angelidaki I."/>
        </authorList>
    </citation>
    <scope>NUCLEOTIDE SEQUENCE [LARGE SCALE GENOMIC DNA]</scope>
    <source>
        <strain evidence="8">AS27yjCOA_65</strain>
    </source>
</reference>
<comment type="caution">
    <text evidence="8">The sequence shown here is derived from an EMBL/GenBank/DDBJ whole genome shotgun (WGS) entry which is preliminary data.</text>
</comment>
<evidence type="ECO:0008006" key="10">
    <source>
        <dbReference type="Google" id="ProtNLM"/>
    </source>
</evidence>
<evidence type="ECO:0000313" key="9">
    <source>
        <dbReference type="Proteomes" id="UP000524246"/>
    </source>
</evidence>
<evidence type="ECO:0000256" key="2">
    <source>
        <dbReference type="ARBA" id="ARBA00022676"/>
    </source>
</evidence>
<dbReference type="PANTHER" id="PTHR48090">
    <property type="entry name" value="UNDECAPRENYL-PHOSPHATE 4-DEOXY-4-FORMAMIDO-L-ARABINOSE TRANSFERASE-RELATED"/>
    <property type="match status" value="1"/>
</dbReference>
<keyword evidence="2" id="KW-0328">Glycosyltransferase</keyword>
<evidence type="ECO:0000256" key="1">
    <source>
        <dbReference type="ARBA" id="ARBA00004141"/>
    </source>
</evidence>
<feature type="transmembrane region" description="Helical" evidence="7">
    <location>
        <begin position="112"/>
        <end position="134"/>
    </location>
</feature>
<evidence type="ECO:0000313" key="8">
    <source>
        <dbReference type="EMBL" id="NMC63129.1"/>
    </source>
</evidence>
<evidence type="ECO:0000256" key="6">
    <source>
        <dbReference type="ARBA" id="ARBA00023136"/>
    </source>
</evidence>
<protein>
    <recommendedName>
        <fullName evidence="10">Glycosyltransferase</fullName>
    </recommendedName>
</protein>
<dbReference type="Proteomes" id="UP000524246">
    <property type="component" value="Unassembled WGS sequence"/>
</dbReference>
<dbReference type="EMBL" id="JAAZON010000362">
    <property type="protein sequence ID" value="NMC63129.1"/>
    <property type="molecule type" value="Genomic_DNA"/>
</dbReference>
<accession>A0A7X9FSQ6</accession>
<evidence type="ECO:0000256" key="3">
    <source>
        <dbReference type="ARBA" id="ARBA00022679"/>
    </source>
</evidence>
<keyword evidence="4 7" id="KW-0812">Transmembrane</keyword>
<evidence type="ECO:0000256" key="7">
    <source>
        <dbReference type="SAM" id="Phobius"/>
    </source>
</evidence>